<proteinExistence type="predicted"/>
<accession>A0A183UF37</accession>
<gene>
    <name evidence="1" type="ORF">TCNE_LOCUS7107</name>
</gene>
<dbReference type="AlphaFoldDB" id="A0A183UF37"/>
<evidence type="ECO:0000313" key="1">
    <source>
        <dbReference type="EMBL" id="VDM38428.1"/>
    </source>
</evidence>
<sequence length="161" mass="18679">MKDLKVRLKTAHRPALFQYTDESRLWNDGEDLNVTHFIDRLGKEWQFAFRTVKARTMCVASEGMPNHDLHILWRRNRRLRDVYKTIETKDNFLGNVDLNCAFDDESESILWGGPKSFEGVIFVGLRNGVLFMCPAEQQMISVNQMFNEAGFYAKENPGIDS</sequence>
<evidence type="ECO:0000313" key="2">
    <source>
        <dbReference type="Proteomes" id="UP000050794"/>
    </source>
</evidence>
<reference evidence="1 2" key="2">
    <citation type="submission" date="2018-11" db="EMBL/GenBank/DDBJ databases">
        <authorList>
            <consortium name="Pathogen Informatics"/>
        </authorList>
    </citation>
    <scope>NUCLEOTIDE SEQUENCE [LARGE SCALE GENOMIC DNA]</scope>
</reference>
<dbReference type="Proteomes" id="UP000050794">
    <property type="component" value="Unassembled WGS sequence"/>
</dbReference>
<dbReference type="EMBL" id="UYWY01019617">
    <property type="protein sequence ID" value="VDM38428.1"/>
    <property type="molecule type" value="Genomic_DNA"/>
</dbReference>
<protein>
    <submittedName>
        <fullName evidence="3">Methyltranf_PUA domain-containing protein</fullName>
    </submittedName>
</protein>
<keyword evidence="2" id="KW-1185">Reference proteome</keyword>
<name>A0A183UF37_TOXCA</name>
<dbReference type="WBParaSite" id="TCNE_0000710701-mRNA-1">
    <property type="protein sequence ID" value="TCNE_0000710701-mRNA-1"/>
    <property type="gene ID" value="TCNE_0000710701"/>
</dbReference>
<organism evidence="2 3">
    <name type="scientific">Toxocara canis</name>
    <name type="common">Canine roundworm</name>
    <dbReference type="NCBI Taxonomy" id="6265"/>
    <lineage>
        <taxon>Eukaryota</taxon>
        <taxon>Metazoa</taxon>
        <taxon>Ecdysozoa</taxon>
        <taxon>Nematoda</taxon>
        <taxon>Chromadorea</taxon>
        <taxon>Rhabditida</taxon>
        <taxon>Spirurina</taxon>
        <taxon>Ascaridomorpha</taxon>
        <taxon>Ascaridoidea</taxon>
        <taxon>Toxocaridae</taxon>
        <taxon>Toxocara</taxon>
    </lineage>
</organism>
<evidence type="ECO:0000313" key="3">
    <source>
        <dbReference type="WBParaSite" id="TCNE_0000710701-mRNA-1"/>
    </source>
</evidence>
<reference evidence="3" key="1">
    <citation type="submission" date="2016-06" db="UniProtKB">
        <authorList>
            <consortium name="WormBaseParasite"/>
        </authorList>
    </citation>
    <scope>IDENTIFICATION</scope>
</reference>